<keyword evidence="4" id="KW-1185">Reference proteome</keyword>
<dbReference type="Proteomes" id="UP000077202">
    <property type="component" value="Unassembled WGS sequence"/>
</dbReference>
<gene>
    <name evidence="3" type="ORF">AXG93_3986s1200</name>
</gene>
<feature type="compositionally biased region" description="Low complexity" evidence="1">
    <location>
        <begin position="127"/>
        <end position="136"/>
    </location>
</feature>
<proteinExistence type="predicted"/>
<dbReference type="InterPro" id="IPR011043">
    <property type="entry name" value="Gal_Oxase/kelch_b-propeller"/>
</dbReference>
<organism evidence="3 4">
    <name type="scientific">Marchantia polymorpha subsp. ruderalis</name>
    <dbReference type="NCBI Taxonomy" id="1480154"/>
    <lineage>
        <taxon>Eukaryota</taxon>
        <taxon>Viridiplantae</taxon>
        <taxon>Streptophyta</taxon>
        <taxon>Embryophyta</taxon>
        <taxon>Marchantiophyta</taxon>
        <taxon>Marchantiopsida</taxon>
        <taxon>Marchantiidae</taxon>
        <taxon>Marchantiales</taxon>
        <taxon>Marchantiaceae</taxon>
        <taxon>Marchantia</taxon>
    </lineage>
</organism>
<feature type="region of interest" description="Disordered" evidence="1">
    <location>
        <begin position="112"/>
        <end position="155"/>
    </location>
</feature>
<protein>
    <recommendedName>
        <fullName evidence="2">F-box domain-containing protein</fullName>
    </recommendedName>
</protein>
<dbReference type="Gene3D" id="1.20.1280.50">
    <property type="match status" value="1"/>
</dbReference>
<dbReference type="InterPro" id="IPR001810">
    <property type="entry name" value="F-box_dom"/>
</dbReference>
<sequence>MKLVFEPGENFDRPAAEKDDIQSTKHELQRKNHQIDWTNYFPVSARRCFAVLPSHKSSIAAQFRGHLLHPPPKATTVAIPIPSLPSPPPCPSHRDESPVVLIPRLRRSAVGMITPSNSRRSAEDLDASSSSASVSGHGEGSRPAAAEAEAAEEDPGPIMDAEVWGGRHIPEEVVHTILAWLPPRSYCRLRAVCRSWNESAQSAGFGTICRRIPAPAPFWVVFACGGPLVYDTTHGAWHVAASFLSYDCFAGEAEAILEAAGSLLFYRNFDPQDRLMVVFNPMSKRRTRLPALPPGTDVCPAMGIVLDRAAASYTIYAVAPRFRSRELLTLQLFDSTRGRWEPSGSLLRDPEDPRDERHEVLSSACCHGGLYFLTERLPDEFEPDEPPRRPFQVFRAGPATWDEVPALLPAGLSFPKLFENRGRLLLGAGTAGRRPSGLLSVRVWQLLDRALEWVEILRMPDELVPRVAAGFPVFALVANGDFIGVGSGQQRKIVRYMCDLTKGSWWALPSEYQHVALHHLEGLTSSGTLLFEPRLDTAF</sequence>
<evidence type="ECO:0000256" key="1">
    <source>
        <dbReference type="SAM" id="MobiDB-lite"/>
    </source>
</evidence>
<dbReference type="SUPFAM" id="SSF50965">
    <property type="entry name" value="Galactose oxidase, central domain"/>
    <property type="match status" value="1"/>
</dbReference>
<reference evidence="3" key="1">
    <citation type="submission" date="2016-03" db="EMBL/GenBank/DDBJ databases">
        <title>Mechanisms controlling the formation of the plant cell surface in tip-growing cells are functionally conserved among land plants.</title>
        <authorList>
            <person name="Honkanen S."/>
            <person name="Jones V.A."/>
            <person name="Morieri G."/>
            <person name="Champion C."/>
            <person name="Hetherington A.J."/>
            <person name="Kelly S."/>
            <person name="Saint-Marcoux D."/>
            <person name="Proust H."/>
            <person name="Prescott H."/>
            <person name="Dolan L."/>
        </authorList>
    </citation>
    <scope>NUCLEOTIDE SEQUENCE [LARGE SCALE GENOMIC DNA]</scope>
    <source>
        <tissue evidence="3">Whole gametophyte</tissue>
    </source>
</reference>
<dbReference type="PANTHER" id="PTHR31672:SF7">
    <property type="entry name" value="F-BOX DOMAIN-CONTAINING PROTEIN"/>
    <property type="match status" value="1"/>
</dbReference>
<dbReference type="SUPFAM" id="SSF81383">
    <property type="entry name" value="F-box domain"/>
    <property type="match status" value="1"/>
</dbReference>
<comment type="caution">
    <text evidence="3">The sequence shown here is derived from an EMBL/GenBank/DDBJ whole genome shotgun (WGS) entry which is preliminary data.</text>
</comment>
<dbReference type="EMBL" id="LVLJ01002926">
    <property type="protein sequence ID" value="OAE23135.1"/>
    <property type="molecule type" value="Genomic_DNA"/>
</dbReference>
<dbReference type="SMART" id="SM00256">
    <property type="entry name" value="FBOX"/>
    <property type="match status" value="1"/>
</dbReference>
<dbReference type="InterPro" id="IPR036047">
    <property type="entry name" value="F-box-like_dom_sf"/>
</dbReference>
<feature type="domain" description="F-box" evidence="2">
    <location>
        <begin position="169"/>
        <end position="209"/>
    </location>
</feature>
<evidence type="ECO:0000313" key="3">
    <source>
        <dbReference type="EMBL" id="OAE23135.1"/>
    </source>
</evidence>
<dbReference type="AlphaFoldDB" id="A0A176VSS6"/>
<dbReference type="PANTHER" id="PTHR31672">
    <property type="entry name" value="BNACNNG10540D PROTEIN"/>
    <property type="match status" value="1"/>
</dbReference>
<dbReference type="Pfam" id="PF12937">
    <property type="entry name" value="F-box-like"/>
    <property type="match status" value="1"/>
</dbReference>
<evidence type="ECO:0000313" key="4">
    <source>
        <dbReference type="Proteomes" id="UP000077202"/>
    </source>
</evidence>
<dbReference type="InterPro" id="IPR050796">
    <property type="entry name" value="SCF_F-box_component"/>
</dbReference>
<accession>A0A176VSS6</accession>
<name>A0A176VSS6_MARPO</name>
<evidence type="ECO:0000259" key="2">
    <source>
        <dbReference type="SMART" id="SM00256"/>
    </source>
</evidence>